<dbReference type="GeneID" id="20227385"/>
<dbReference type="RefSeq" id="XP_009043294.1">
    <property type="nucleotide sequence ID" value="XM_009045046.1"/>
</dbReference>
<feature type="non-terminal residue" evidence="2">
    <location>
        <position position="191"/>
    </location>
</feature>
<feature type="region of interest" description="Disordered" evidence="1">
    <location>
        <begin position="171"/>
        <end position="191"/>
    </location>
</feature>
<reference evidence="2 3" key="1">
    <citation type="journal article" date="2011" name="Proc. Natl. Acad. Sci. U.S.A.">
        <title>Niche of harmful alga Aureococcus anophagefferens revealed through ecogenomics.</title>
        <authorList>
            <person name="Gobler C.J."/>
            <person name="Berry D.L."/>
            <person name="Dyhrman S.T."/>
            <person name="Wilhelm S.W."/>
            <person name="Salamov A."/>
            <person name="Lobanov A.V."/>
            <person name="Zhang Y."/>
            <person name="Collier J.L."/>
            <person name="Wurch L.L."/>
            <person name="Kustka A.B."/>
            <person name="Dill B.D."/>
            <person name="Shah M."/>
            <person name="VerBerkmoes N.C."/>
            <person name="Kuo A."/>
            <person name="Terry A."/>
            <person name="Pangilinan J."/>
            <person name="Lindquist E.A."/>
            <person name="Lucas S."/>
            <person name="Paulsen I.T."/>
            <person name="Hattenrath-Lehmann T.K."/>
            <person name="Talmage S.C."/>
            <person name="Walker E.A."/>
            <person name="Koch F."/>
            <person name="Burson A.M."/>
            <person name="Marcoval M.A."/>
            <person name="Tang Y.Z."/>
            <person name="Lecleir G.R."/>
            <person name="Coyne K.J."/>
            <person name="Berg G.M."/>
            <person name="Bertrand E.M."/>
            <person name="Saito M.A."/>
            <person name="Gladyshev V.N."/>
            <person name="Grigoriev I.V."/>
        </authorList>
    </citation>
    <scope>NUCLEOTIDE SEQUENCE [LARGE SCALE GENOMIC DNA]</scope>
    <source>
        <strain evidence="3">CCMP 1984</strain>
    </source>
</reference>
<evidence type="ECO:0000313" key="3">
    <source>
        <dbReference type="Proteomes" id="UP000002729"/>
    </source>
</evidence>
<gene>
    <name evidence="2" type="ORF">AURANDRAFT_69285</name>
</gene>
<evidence type="ECO:0000256" key="1">
    <source>
        <dbReference type="SAM" id="MobiDB-lite"/>
    </source>
</evidence>
<accession>F0YSA2</accession>
<organism evidence="3">
    <name type="scientific">Aureococcus anophagefferens</name>
    <name type="common">Harmful bloom alga</name>
    <dbReference type="NCBI Taxonomy" id="44056"/>
    <lineage>
        <taxon>Eukaryota</taxon>
        <taxon>Sar</taxon>
        <taxon>Stramenopiles</taxon>
        <taxon>Ochrophyta</taxon>
        <taxon>Pelagophyceae</taxon>
        <taxon>Pelagomonadales</taxon>
        <taxon>Pelagomonadaceae</taxon>
        <taxon>Aureococcus</taxon>
    </lineage>
</organism>
<dbReference type="KEGG" id="aaf:AURANDRAFT_69285"/>
<protein>
    <submittedName>
        <fullName evidence="2">Uncharacterized protein</fullName>
    </submittedName>
</protein>
<proteinExistence type="predicted"/>
<sequence>MGGNLSATEFRARHQGPWAANFKERLLRWEDKGFTGYHATHMSNRYRNNPRTDLTGPFVPGKGQSYFRVEFLANTKAHNYAGDGDTARSHPFQASPERPDDRLADYSMNTYFLSVLAANVSCAGAWGKPDWYFFEVVCGRSDTVVDCGMTTVPETYALKQPAAHRDLRELLRQGKLPPPLPAEDPPAKRSR</sequence>
<dbReference type="AlphaFoldDB" id="F0YSA2"/>
<feature type="region of interest" description="Disordered" evidence="1">
    <location>
        <begin position="80"/>
        <end position="100"/>
    </location>
</feature>
<keyword evidence="3" id="KW-1185">Reference proteome</keyword>
<evidence type="ECO:0000313" key="2">
    <source>
        <dbReference type="EMBL" id="EGB02007.1"/>
    </source>
</evidence>
<dbReference type="InParanoid" id="F0YSA2"/>
<name>F0YSA2_AURAN</name>
<dbReference type="Proteomes" id="UP000002729">
    <property type="component" value="Unassembled WGS sequence"/>
</dbReference>
<dbReference type="EMBL" id="GL833904">
    <property type="protein sequence ID" value="EGB02007.1"/>
    <property type="molecule type" value="Genomic_DNA"/>
</dbReference>